<dbReference type="InterPro" id="IPR019138">
    <property type="entry name" value="De-etiolated_protein_1_Det1"/>
</dbReference>
<dbReference type="GO" id="GO:0005634">
    <property type="term" value="C:nucleus"/>
    <property type="evidence" value="ECO:0007669"/>
    <property type="project" value="TreeGrafter"/>
</dbReference>
<dbReference type="GO" id="GO:1990756">
    <property type="term" value="F:ubiquitin-like ligase-substrate adaptor activity"/>
    <property type="evidence" value="ECO:0007669"/>
    <property type="project" value="TreeGrafter"/>
</dbReference>
<proteinExistence type="predicted"/>
<sequence length="550" mass="63652">MEEAYQFRTRQIPKQNIIYRLLNRERFGTERKSSDLGSRQFYLSIFPNFTVVNVEKPACFLRKFSPNGQYMIAFSADQTSLEVYKYMGCAAAADLLQPFAGEFAGNQGNIETEHLRNNIFNRLFNLKHTINVAESNKQLNRECSLFTEDGRYVIVGSAAYIPEDIRPHFYEIYTNNEGITPSPRLPLEDISLHLIDLEAGKLCDTLHFKVDKIYLAHNQGLYLYKDRLTVLSVQHQTIHIYVVVDGLFVNMRVIGRFCYESDYLITSSAHNSLTSSQLRPYRETVINSLKHRLLVFLYKRAVQRSQMSNNPLPLRKFFAMFDQFKELRLWKMQMLDENHLLLKYASEDVIVFKTTENSSQLSLFVFYNIVTTEIIAVYQNTSEELLHLFENYTDYFRNAKVDCVSQCTCSPSNNIYAKAAVQRFKQTIISARFGGPTEATRRLLAQLPISAQSYSCSPYLDLSLFSYDDKWISSMERPKSCGEHPIRFYERQSGLLKFKMHAGVLGRNVPVTARRLVAFIFHPTDPFAISVQRTNSDYVVNFHLRHVSGD</sequence>
<dbReference type="GO" id="GO:0031461">
    <property type="term" value="C:cullin-RING ubiquitin ligase complex"/>
    <property type="evidence" value="ECO:0007669"/>
    <property type="project" value="TreeGrafter"/>
</dbReference>
<evidence type="ECO:0000313" key="1">
    <source>
        <dbReference type="EMBL" id="KAK7593134.1"/>
    </source>
</evidence>
<reference evidence="1 2" key="1">
    <citation type="submission" date="2024-03" db="EMBL/GenBank/DDBJ databases">
        <title>Adaptation during the transition from Ophiocordyceps entomopathogen to insect associate is accompanied by gene loss and intensified selection.</title>
        <authorList>
            <person name="Ward C.M."/>
            <person name="Onetto C.A."/>
            <person name="Borneman A.R."/>
        </authorList>
    </citation>
    <scope>NUCLEOTIDE SEQUENCE [LARGE SCALE GENOMIC DNA]</scope>
    <source>
        <strain evidence="1">AWRI1</strain>
        <tissue evidence="1">Single Adult Female</tissue>
    </source>
</reference>
<keyword evidence="2" id="KW-1185">Reference proteome</keyword>
<dbReference type="GO" id="GO:0016567">
    <property type="term" value="P:protein ubiquitination"/>
    <property type="evidence" value="ECO:0007669"/>
    <property type="project" value="TreeGrafter"/>
</dbReference>
<dbReference type="PANTHER" id="PTHR13374:SF3">
    <property type="entry name" value="DET1 HOMOLOG"/>
    <property type="match status" value="1"/>
</dbReference>
<dbReference type="EMBL" id="JBBCAQ010000020">
    <property type="protein sequence ID" value="KAK7593134.1"/>
    <property type="molecule type" value="Genomic_DNA"/>
</dbReference>
<dbReference type="Proteomes" id="UP001367676">
    <property type="component" value="Unassembled WGS sequence"/>
</dbReference>
<accession>A0AAN9TK77</accession>
<dbReference type="PANTHER" id="PTHR13374">
    <property type="entry name" value="DET1 HOMOLOG DE-ETIOLATED-1 HOMOLOG"/>
    <property type="match status" value="1"/>
</dbReference>
<evidence type="ECO:0008006" key="3">
    <source>
        <dbReference type="Google" id="ProtNLM"/>
    </source>
</evidence>
<dbReference type="GO" id="GO:0031625">
    <property type="term" value="F:ubiquitin protein ligase binding"/>
    <property type="evidence" value="ECO:0007669"/>
    <property type="project" value="TreeGrafter"/>
</dbReference>
<evidence type="ECO:0000313" key="2">
    <source>
        <dbReference type="Proteomes" id="UP001367676"/>
    </source>
</evidence>
<name>A0AAN9TK77_9HEMI</name>
<dbReference type="GO" id="GO:0032436">
    <property type="term" value="P:positive regulation of proteasomal ubiquitin-dependent protein catabolic process"/>
    <property type="evidence" value="ECO:0007669"/>
    <property type="project" value="TreeGrafter"/>
</dbReference>
<comment type="caution">
    <text evidence="1">The sequence shown here is derived from an EMBL/GenBank/DDBJ whole genome shotgun (WGS) entry which is preliminary data.</text>
</comment>
<dbReference type="AlphaFoldDB" id="A0AAN9TK77"/>
<gene>
    <name evidence="1" type="ORF">V9T40_007886</name>
</gene>
<dbReference type="Pfam" id="PF09737">
    <property type="entry name" value="Det1"/>
    <property type="match status" value="1"/>
</dbReference>
<protein>
    <recommendedName>
        <fullName evidence="3">DET1 homolog</fullName>
    </recommendedName>
</protein>
<organism evidence="1 2">
    <name type="scientific">Parthenolecanium corni</name>
    <dbReference type="NCBI Taxonomy" id="536013"/>
    <lineage>
        <taxon>Eukaryota</taxon>
        <taxon>Metazoa</taxon>
        <taxon>Ecdysozoa</taxon>
        <taxon>Arthropoda</taxon>
        <taxon>Hexapoda</taxon>
        <taxon>Insecta</taxon>
        <taxon>Pterygota</taxon>
        <taxon>Neoptera</taxon>
        <taxon>Paraneoptera</taxon>
        <taxon>Hemiptera</taxon>
        <taxon>Sternorrhyncha</taxon>
        <taxon>Coccoidea</taxon>
        <taxon>Coccidae</taxon>
        <taxon>Parthenolecanium</taxon>
    </lineage>
</organism>